<evidence type="ECO:0000256" key="3">
    <source>
        <dbReference type="ARBA" id="ARBA00023270"/>
    </source>
</evidence>
<feature type="binding site" evidence="4">
    <location>
        <position position="265"/>
    </location>
    <ligand>
        <name>3-dehydroquinate</name>
        <dbReference type="ChEBI" id="CHEBI:32364"/>
    </ligand>
</feature>
<dbReference type="PANTHER" id="PTHR43699:SF1">
    <property type="entry name" value="3-DEHYDROQUINATE DEHYDRATASE"/>
    <property type="match status" value="1"/>
</dbReference>
<keyword evidence="3 4" id="KW-0704">Schiff base</keyword>
<dbReference type="OrthoDB" id="9813659at2"/>
<dbReference type="Proteomes" id="UP000185895">
    <property type="component" value="Unassembled WGS sequence"/>
</dbReference>
<keyword evidence="2 4" id="KW-0456">Lyase</keyword>
<keyword evidence="7" id="KW-1185">Reference proteome</keyword>
<dbReference type="Pfam" id="PF01487">
    <property type="entry name" value="DHquinase_I"/>
    <property type="match status" value="1"/>
</dbReference>
<dbReference type="RefSeq" id="WP_070069196.1">
    <property type="nucleotide sequence ID" value="NZ_MKKK01000010.1"/>
</dbReference>
<feature type="active site" description="Proton donor/acceptor" evidence="4">
    <location>
        <position position="173"/>
    </location>
</feature>
<dbReference type="SUPFAM" id="SSF51569">
    <property type="entry name" value="Aldolase"/>
    <property type="match status" value="1"/>
</dbReference>
<dbReference type="AlphaFoldDB" id="A0A1E7RD84"/>
<proteinExistence type="inferred from homology"/>
<dbReference type="InterPro" id="IPR013785">
    <property type="entry name" value="Aldolase_TIM"/>
</dbReference>
<dbReference type="GO" id="GO:0008652">
    <property type="term" value="P:amino acid biosynthetic process"/>
    <property type="evidence" value="ECO:0007669"/>
    <property type="project" value="UniProtKB-KW"/>
</dbReference>
<keyword evidence="4" id="KW-0028">Amino-acid biosynthesis</keyword>
<feature type="chain" id="PRO_5043144669" description="3-dehydroquinate dehydratase" evidence="5">
    <location>
        <begin position="26"/>
        <end position="282"/>
    </location>
</feature>
<dbReference type="CDD" id="cd00502">
    <property type="entry name" value="DHQase_I"/>
    <property type="match status" value="1"/>
</dbReference>
<sequence length="282" mass="30954">MIAKKIALYGLVVMSALGYGNISSAESKLPTSYHVKNVQIGQLPVKTIVPITGPSYADALHQAEQYAQTDAIDLIELRLDLLDFYQDSSKLLAYTQQINQRLRTKPIIATIRTHHEGGKFIGTDQAYAKLYQQLIKQKSIQIIDVEMFRDQNIVKQLVHDAHQAGILVVMSNHDFQKTPDQQEITKRLLQQDALGADILKIAVMPQSKADVLTLMNATFVVSQQSSKPLLTMSMGQLGTITRVATASIGGSLSFGMLGQASAPGQIEVSKLKDILNTLQPTP</sequence>
<dbReference type="GO" id="GO:0009073">
    <property type="term" value="P:aromatic amino acid family biosynthetic process"/>
    <property type="evidence" value="ECO:0007669"/>
    <property type="project" value="UniProtKB-KW"/>
</dbReference>
<comment type="function">
    <text evidence="4">Involved in the third step of the chorismate pathway, which leads to the biosynthesis of aromatic amino acids. Catalyzes the cis-dehydration of 3-dehydroquinate (DHQ) and introduces the first double bond of the aromatic ring to yield 3-dehydroshikimate.</text>
</comment>
<feature type="signal peptide" evidence="5">
    <location>
        <begin position="1"/>
        <end position="25"/>
    </location>
</feature>
<gene>
    <name evidence="4" type="primary">aroD</name>
    <name evidence="6" type="ORF">BJI46_10305</name>
</gene>
<dbReference type="PANTHER" id="PTHR43699">
    <property type="entry name" value="3-DEHYDROQUINATE DEHYDRATASE"/>
    <property type="match status" value="1"/>
</dbReference>
<organism evidence="6 7">
    <name type="scientific">Acinetobacter qingfengensis</name>
    <dbReference type="NCBI Taxonomy" id="1262585"/>
    <lineage>
        <taxon>Bacteria</taxon>
        <taxon>Pseudomonadati</taxon>
        <taxon>Pseudomonadota</taxon>
        <taxon>Gammaproteobacteria</taxon>
        <taxon>Moraxellales</taxon>
        <taxon>Moraxellaceae</taxon>
        <taxon>Acinetobacter</taxon>
    </lineage>
</organism>
<evidence type="ECO:0000256" key="4">
    <source>
        <dbReference type="HAMAP-Rule" id="MF_00214"/>
    </source>
</evidence>
<name>A0A1E7RD84_9GAMM</name>
<evidence type="ECO:0000256" key="2">
    <source>
        <dbReference type="ARBA" id="ARBA00023239"/>
    </source>
</evidence>
<dbReference type="HAMAP" id="MF_00214">
    <property type="entry name" value="AroD"/>
    <property type="match status" value="1"/>
</dbReference>
<feature type="binding site" evidence="4">
    <location>
        <position position="112"/>
    </location>
    <ligand>
        <name>3-dehydroquinate</name>
        <dbReference type="ChEBI" id="CHEBI:32364"/>
    </ligand>
</feature>
<feature type="binding site" evidence="4">
    <location>
        <position position="261"/>
    </location>
    <ligand>
        <name>3-dehydroquinate</name>
        <dbReference type="ChEBI" id="CHEBI:32364"/>
    </ligand>
</feature>
<comment type="pathway">
    <text evidence="4">Metabolic intermediate biosynthesis; chorismate biosynthesis; chorismate from D-erythrose 4-phosphate and phosphoenolpyruvate: step 3/7.</text>
</comment>
<dbReference type="EC" id="4.2.1.10" evidence="4"/>
<dbReference type="FunFam" id="3.20.20.70:FF:000047">
    <property type="entry name" value="3-dehydroquinate dehydratase"/>
    <property type="match status" value="1"/>
</dbReference>
<dbReference type="InterPro" id="IPR050146">
    <property type="entry name" value="Type-I_3-dehydroquinase"/>
</dbReference>
<dbReference type="EMBL" id="MKKK01000010">
    <property type="protein sequence ID" value="OEY97369.1"/>
    <property type="molecule type" value="Genomic_DNA"/>
</dbReference>
<protein>
    <recommendedName>
        <fullName evidence="4">3-dehydroquinate dehydratase</fullName>
        <shortName evidence="4">3-dehydroquinase</shortName>
        <ecNumber evidence="4">4.2.1.10</ecNumber>
    </recommendedName>
    <alternativeName>
        <fullName evidence="4">Type I DHQase</fullName>
    </alternativeName>
    <alternativeName>
        <fullName evidence="4">Type I dehydroquinase</fullName>
        <shortName evidence="4">DHQ1</shortName>
    </alternativeName>
</protein>
<dbReference type="InterPro" id="IPR018508">
    <property type="entry name" value="3-dehydroquinate_DH_AS"/>
</dbReference>
<dbReference type="GO" id="GO:0009423">
    <property type="term" value="P:chorismate biosynthetic process"/>
    <property type="evidence" value="ECO:0007669"/>
    <property type="project" value="UniProtKB-UniRule"/>
</dbReference>
<evidence type="ECO:0000313" key="7">
    <source>
        <dbReference type="Proteomes" id="UP000185895"/>
    </source>
</evidence>
<keyword evidence="5" id="KW-0732">Signal</keyword>
<feature type="binding site" evidence="4">
    <location>
        <begin position="76"/>
        <end position="78"/>
    </location>
    <ligand>
        <name>3-dehydroquinate</name>
        <dbReference type="ChEBI" id="CHEBI:32364"/>
    </ligand>
</feature>
<evidence type="ECO:0000256" key="1">
    <source>
        <dbReference type="ARBA" id="ARBA00001864"/>
    </source>
</evidence>
<comment type="caution">
    <text evidence="4">Lacks conserved residue(s) required for the propagation of feature annotation.</text>
</comment>
<evidence type="ECO:0000256" key="5">
    <source>
        <dbReference type="SAM" id="SignalP"/>
    </source>
</evidence>
<keyword evidence="4" id="KW-0057">Aromatic amino acid biosynthesis</keyword>
<dbReference type="NCBIfam" id="TIGR01093">
    <property type="entry name" value="aroD"/>
    <property type="match status" value="1"/>
</dbReference>
<reference evidence="6 7" key="1">
    <citation type="submission" date="2016-09" db="EMBL/GenBank/DDBJ databases">
        <authorList>
            <person name="Capua I."/>
            <person name="De Benedictis P."/>
            <person name="Joannis T."/>
            <person name="Lombin L.H."/>
            <person name="Cattoli G."/>
        </authorList>
    </citation>
    <scope>NUCLEOTIDE SEQUENCE [LARGE SCALE GENOMIC DNA]</scope>
    <source>
        <strain evidence="6 7">ANC 4671</strain>
    </source>
</reference>
<dbReference type="Gene3D" id="3.20.20.70">
    <property type="entry name" value="Aldolase class I"/>
    <property type="match status" value="1"/>
</dbReference>
<dbReference type="UniPathway" id="UPA00053">
    <property type="reaction ID" value="UER00086"/>
</dbReference>
<feature type="binding site" evidence="4">
    <location>
        <position position="242"/>
    </location>
    <ligand>
        <name>3-dehydroquinate</name>
        <dbReference type="ChEBI" id="CHEBI:32364"/>
    </ligand>
</feature>
<comment type="caution">
    <text evidence="6">The sequence shown here is derived from an EMBL/GenBank/DDBJ whole genome shotgun (WGS) entry which is preliminary data.</text>
</comment>
<comment type="similarity">
    <text evidence="4">Belongs to the type-I 3-dehydroquinase family.</text>
</comment>
<comment type="subunit">
    <text evidence="4">Homodimer.</text>
</comment>
<dbReference type="InterPro" id="IPR001381">
    <property type="entry name" value="DHquinase_I"/>
</dbReference>
<dbReference type="PROSITE" id="PS01028">
    <property type="entry name" value="DEHYDROQUINASE_I"/>
    <property type="match status" value="1"/>
</dbReference>
<feature type="active site" description="Schiff-base intermediate with substrate" evidence="4">
    <location>
        <position position="200"/>
    </location>
</feature>
<dbReference type="GO" id="GO:0046279">
    <property type="term" value="P:3,4-dihydroxybenzoate biosynthetic process"/>
    <property type="evidence" value="ECO:0007669"/>
    <property type="project" value="UniProtKB-ARBA"/>
</dbReference>
<accession>A0A1E7RD84</accession>
<comment type="catalytic activity">
    <reaction evidence="1 4">
        <text>3-dehydroquinate = 3-dehydroshikimate + H2O</text>
        <dbReference type="Rhea" id="RHEA:21096"/>
        <dbReference type="ChEBI" id="CHEBI:15377"/>
        <dbReference type="ChEBI" id="CHEBI:16630"/>
        <dbReference type="ChEBI" id="CHEBI:32364"/>
        <dbReference type="EC" id="4.2.1.10"/>
    </reaction>
</comment>
<dbReference type="STRING" id="1262585.BJI46_10305"/>
<evidence type="ECO:0000313" key="6">
    <source>
        <dbReference type="EMBL" id="OEY97369.1"/>
    </source>
</evidence>
<dbReference type="GO" id="GO:0003855">
    <property type="term" value="F:3-dehydroquinate dehydratase activity"/>
    <property type="evidence" value="ECO:0007669"/>
    <property type="project" value="UniProtKB-UniRule"/>
</dbReference>